<feature type="non-terminal residue" evidence="8">
    <location>
        <position position="1"/>
    </location>
</feature>
<dbReference type="PANTHER" id="PTHR23301:SF0">
    <property type="entry name" value="CHITIN-BINDING TYPE-2 DOMAIN-CONTAINING PROTEIN-RELATED"/>
    <property type="match status" value="1"/>
</dbReference>
<keyword evidence="2" id="KW-0732">Signal</keyword>
<dbReference type="InterPro" id="IPR036508">
    <property type="entry name" value="Chitin-bd_dom_sf"/>
</dbReference>
<proteinExistence type="predicted"/>
<keyword evidence="3" id="KW-0677">Repeat</keyword>
<sequence length="129" mass="14762">RLTNEQTPLAGRASQSHLERRCRRFTEVFRCPANRSYVAATPHCDMFFDCRTGKACAKRCPDGLYFNPETSMCDLPINVKCRKTKRGYCGTDLAILNRGQMTRTTPELTPPLQTSAPHQRKDDWPHTMI</sequence>
<dbReference type="OrthoDB" id="6436949at2759"/>
<dbReference type="GO" id="GO:0005576">
    <property type="term" value="C:extracellular region"/>
    <property type="evidence" value="ECO:0007669"/>
    <property type="project" value="InterPro"/>
</dbReference>
<reference evidence="8 9" key="1">
    <citation type="journal article" date="2019" name="Sci. Rep.">
        <title>Orb-weaving spider Araneus ventricosus genome elucidates the spidroin gene catalogue.</title>
        <authorList>
            <person name="Kono N."/>
            <person name="Nakamura H."/>
            <person name="Ohtoshi R."/>
            <person name="Moran D.A.P."/>
            <person name="Shinohara A."/>
            <person name="Yoshida Y."/>
            <person name="Fujiwara M."/>
            <person name="Mori M."/>
            <person name="Tomita M."/>
            <person name="Arakawa K."/>
        </authorList>
    </citation>
    <scope>NUCLEOTIDE SEQUENCE [LARGE SCALE GENOMIC DNA]</scope>
</reference>
<evidence type="ECO:0000313" key="8">
    <source>
        <dbReference type="EMBL" id="GBM10281.1"/>
    </source>
</evidence>
<evidence type="ECO:0000259" key="7">
    <source>
        <dbReference type="PROSITE" id="PS50940"/>
    </source>
</evidence>
<dbReference type="Pfam" id="PF01607">
    <property type="entry name" value="CBM_14"/>
    <property type="match status" value="1"/>
</dbReference>
<feature type="compositionally biased region" description="Basic and acidic residues" evidence="6">
    <location>
        <begin position="119"/>
        <end position="129"/>
    </location>
</feature>
<keyword evidence="5" id="KW-0325">Glycoprotein</keyword>
<dbReference type="Gene3D" id="2.170.140.10">
    <property type="entry name" value="Chitin binding domain"/>
    <property type="match status" value="1"/>
</dbReference>
<keyword evidence="9" id="KW-1185">Reference proteome</keyword>
<dbReference type="EMBL" id="BGPR01088194">
    <property type="protein sequence ID" value="GBM10281.1"/>
    <property type="molecule type" value="Genomic_DNA"/>
</dbReference>
<gene>
    <name evidence="8" type="ORF">AVEN_158145_1</name>
</gene>
<evidence type="ECO:0000256" key="5">
    <source>
        <dbReference type="ARBA" id="ARBA00023180"/>
    </source>
</evidence>
<keyword evidence="4" id="KW-1015">Disulfide bond</keyword>
<dbReference type="AlphaFoldDB" id="A0A4Y2D0P8"/>
<accession>A0A4Y2D0P8</accession>
<keyword evidence="1" id="KW-0147">Chitin-binding</keyword>
<protein>
    <recommendedName>
        <fullName evidence="7">Chitin-binding type-2 domain-containing protein</fullName>
    </recommendedName>
</protein>
<name>A0A4Y2D0P8_ARAVE</name>
<organism evidence="8 9">
    <name type="scientific">Araneus ventricosus</name>
    <name type="common">Orbweaver spider</name>
    <name type="synonym">Epeira ventricosa</name>
    <dbReference type="NCBI Taxonomy" id="182803"/>
    <lineage>
        <taxon>Eukaryota</taxon>
        <taxon>Metazoa</taxon>
        <taxon>Ecdysozoa</taxon>
        <taxon>Arthropoda</taxon>
        <taxon>Chelicerata</taxon>
        <taxon>Arachnida</taxon>
        <taxon>Araneae</taxon>
        <taxon>Araneomorphae</taxon>
        <taxon>Entelegynae</taxon>
        <taxon>Araneoidea</taxon>
        <taxon>Araneidae</taxon>
        <taxon>Araneus</taxon>
    </lineage>
</organism>
<feature type="region of interest" description="Disordered" evidence="6">
    <location>
        <begin position="103"/>
        <end position="129"/>
    </location>
</feature>
<evidence type="ECO:0000313" key="9">
    <source>
        <dbReference type="Proteomes" id="UP000499080"/>
    </source>
</evidence>
<comment type="caution">
    <text evidence="8">The sequence shown here is derived from an EMBL/GenBank/DDBJ whole genome shotgun (WGS) entry which is preliminary data.</text>
</comment>
<evidence type="ECO:0000256" key="1">
    <source>
        <dbReference type="ARBA" id="ARBA00022669"/>
    </source>
</evidence>
<dbReference type="SMART" id="SM00494">
    <property type="entry name" value="ChtBD2"/>
    <property type="match status" value="1"/>
</dbReference>
<feature type="compositionally biased region" description="Polar residues" evidence="6">
    <location>
        <begin position="103"/>
        <end position="117"/>
    </location>
</feature>
<evidence type="ECO:0000256" key="3">
    <source>
        <dbReference type="ARBA" id="ARBA00022737"/>
    </source>
</evidence>
<dbReference type="PANTHER" id="PTHR23301">
    <property type="entry name" value="CHITIN BINDING PERITROPHIN-A"/>
    <property type="match status" value="1"/>
</dbReference>
<dbReference type="InterPro" id="IPR051940">
    <property type="entry name" value="Chitin_bind-dev_reg"/>
</dbReference>
<feature type="domain" description="Chitin-binding type-2" evidence="7">
    <location>
        <begin position="28"/>
        <end position="83"/>
    </location>
</feature>
<dbReference type="PROSITE" id="PS50940">
    <property type="entry name" value="CHIT_BIND_II"/>
    <property type="match status" value="1"/>
</dbReference>
<dbReference type="Proteomes" id="UP000499080">
    <property type="component" value="Unassembled WGS sequence"/>
</dbReference>
<evidence type="ECO:0000256" key="4">
    <source>
        <dbReference type="ARBA" id="ARBA00023157"/>
    </source>
</evidence>
<dbReference type="SUPFAM" id="SSF57625">
    <property type="entry name" value="Invertebrate chitin-binding proteins"/>
    <property type="match status" value="1"/>
</dbReference>
<dbReference type="GO" id="GO:0008061">
    <property type="term" value="F:chitin binding"/>
    <property type="evidence" value="ECO:0007669"/>
    <property type="project" value="UniProtKB-KW"/>
</dbReference>
<dbReference type="InterPro" id="IPR002557">
    <property type="entry name" value="Chitin-bd_dom"/>
</dbReference>
<evidence type="ECO:0000256" key="6">
    <source>
        <dbReference type="SAM" id="MobiDB-lite"/>
    </source>
</evidence>
<evidence type="ECO:0000256" key="2">
    <source>
        <dbReference type="ARBA" id="ARBA00022729"/>
    </source>
</evidence>